<sequence>MRLFRKLTKKEWKEIGEKYKDGGVHNYRGKKTLFWNGEKLSDGSDKEFLIYDWEERQTWEVIIILPGVEVIPEDTFSDCENVKTVIMADSVRRIEDMAFRGCESLSCVRLSSNLEYIGESAFEYCQSLTSIFIPPSCREIGNKAFNGCTMLIILIVPQQTHLGQNVIADTSLIMNSPFETDFNANYENTEEVNDWIIIRLNDLPLHRLCCSEDPTFDQNTIIPTREKCCIQDDCGFTPLIYLISNKTAEYDTIEQMVKIGGQDITFIEDKDGWNVLHWACALRDEAVMKLLVKIGGRQLVDTLESERLDDNDRERFRGFKTQSNIESALLLHDYINAIQTSKNEINIDEMLDTILKSEPSYRDVTEIMSIQGIPYEHHQKLQEYNTALLEKELETFTESQEKVPFMRSTITVVGRGRDGKTSTINSLKGLPFQRHCESTKGAETSEVKVHEVGIHVTNVNASGVSFEEAERDPHSTKRSVAKRLMDTSRDFYFEPISNTCESKAKGDDGSPPNKPRKLPSAEVAKCEEQDVAEKKGDFELDSKGGKSIRFTIYDNGGQRVFRSIQNLLLSREGIFVVVFNMMNLITDDKSKQSEALEHLHYWLSSIKLDACKDDSIDSTDLSIRFPPVILVGTHYDEFRKDNEEETLKQIDNLLMEKLAIKDLIYVPDGSVDNLQDRQNLYNGTQGLCFWPVDNSDEKDTNVQQLRELLLDAAMNDQGYDISREVPISFLKAMDKLTELSEDVPIVPISSSDPEEDSVMSIMKECGVFEEQSYTEGEEEHAICKGILKQYQNIGHLIYFHQAGLEDYCIIDPQWLINMITYVVRDFKLHRFRRDFKAMTLNDGKSWESLLNCGILDGALLRKLWLDREHESFLIKLMVQLGIFGELHSDANDPSRNIYTVPLSVTLPSEASQELSMSSIRNHLSAQDEDDIVMEKIDLSSFAFNLVPFYSCLVNQLVSEWSAGYDCKENLPVLLPCAANLCLNKDFKFSIILNEEDSTLEAVLAVSQEKKKMNTILKNISDACDAVNINVYRKRLHISMKVEKTEDSLYRDSSMKREKVATPNNVDLKPSCNQKLEALISLGIKERLAETILEIEEDITPEELICYYNEDKDEFENEILPDLGIIKKLDKRRIMNILKEQPEPLKKEKYALVNVLDDDDLELQDEKAAIERELRSSYFSSTVCKDAFFVDMLCELTKCQAYKIVHFGMHGSRIDKFVSSNLATCFRDSSIQCVFLNTCNSKDVADHLLDNASAEKIIFWKSKVKDVAARAFSEALYNYLCMNRRQNCVKFKDAFDYAKKCTRMRKYVFLDPVDDLEELEKERRKMARPDLEAAGIPVFYENEKKDDEQDPYTPEIIHPNDCKVMISFNNATAGEDAEKLCHFLNREKKQTFCTRVFCPNNMGDWREYTETGANKCKVFIALMTDEWQKSGECQIETKIIKNRLARKRVVVIPVYYKCFDEDYDEDNNHFYRTSWASYQGIPCKEEDGIWMESISKLLAHMGKDK</sequence>
<dbReference type="InterPro" id="IPR035897">
    <property type="entry name" value="Toll_tir_struct_dom_sf"/>
</dbReference>
<protein>
    <recommendedName>
        <fullName evidence="2">TIR domain-containing protein</fullName>
    </recommendedName>
</protein>
<dbReference type="PANTHER" id="PTHR45661:SF3">
    <property type="entry name" value="IG-LIKE DOMAIN-CONTAINING PROTEIN"/>
    <property type="match status" value="1"/>
</dbReference>
<dbReference type="Gene3D" id="3.40.50.300">
    <property type="entry name" value="P-loop containing nucleotide triphosphate hydrolases"/>
    <property type="match status" value="1"/>
</dbReference>
<evidence type="ECO:0000313" key="4">
    <source>
        <dbReference type="Proteomes" id="UP001054902"/>
    </source>
</evidence>
<dbReference type="Gene3D" id="1.25.40.20">
    <property type="entry name" value="Ankyrin repeat-containing domain"/>
    <property type="match status" value="1"/>
</dbReference>
<gene>
    <name evidence="3" type="ORF">CTEN210_18129</name>
</gene>
<proteinExistence type="predicted"/>
<dbReference type="Gene3D" id="3.40.50.10140">
    <property type="entry name" value="Toll/interleukin-1 receptor homology (TIR) domain"/>
    <property type="match status" value="1"/>
</dbReference>
<dbReference type="Pfam" id="PF13306">
    <property type="entry name" value="LRR_5"/>
    <property type="match status" value="1"/>
</dbReference>
<dbReference type="SUPFAM" id="SSF52058">
    <property type="entry name" value="L domain-like"/>
    <property type="match status" value="1"/>
</dbReference>
<dbReference type="InterPro" id="IPR002110">
    <property type="entry name" value="Ankyrin_rpt"/>
</dbReference>
<organism evidence="3 4">
    <name type="scientific">Chaetoceros tenuissimus</name>
    <dbReference type="NCBI Taxonomy" id="426638"/>
    <lineage>
        <taxon>Eukaryota</taxon>
        <taxon>Sar</taxon>
        <taxon>Stramenopiles</taxon>
        <taxon>Ochrophyta</taxon>
        <taxon>Bacillariophyta</taxon>
        <taxon>Coscinodiscophyceae</taxon>
        <taxon>Chaetocerotophycidae</taxon>
        <taxon>Chaetocerotales</taxon>
        <taxon>Chaetocerotaceae</taxon>
        <taxon>Chaetoceros</taxon>
    </lineage>
</organism>
<evidence type="ECO:0000259" key="2">
    <source>
        <dbReference type="Pfam" id="PF13676"/>
    </source>
</evidence>
<dbReference type="SUPFAM" id="SSF52200">
    <property type="entry name" value="Toll/Interleukin receptor TIR domain"/>
    <property type="match status" value="1"/>
</dbReference>
<dbReference type="SUPFAM" id="SSF48403">
    <property type="entry name" value="Ankyrin repeat"/>
    <property type="match status" value="1"/>
</dbReference>
<dbReference type="Pfam" id="PF13676">
    <property type="entry name" value="TIR_2"/>
    <property type="match status" value="1"/>
</dbReference>
<dbReference type="InterPro" id="IPR026906">
    <property type="entry name" value="LRR_5"/>
</dbReference>
<dbReference type="Proteomes" id="UP001054902">
    <property type="component" value="Unassembled WGS sequence"/>
</dbReference>
<accession>A0AAD3HG05</accession>
<evidence type="ECO:0000256" key="1">
    <source>
        <dbReference type="SAM" id="MobiDB-lite"/>
    </source>
</evidence>
<evidence type="ECO:0000313" key="3">
    <source>
        <dbReference type="EMBL" id="GFH61653.1"/>
    </source>
</evidence>
<keyword evidence="4" id="KW-1185">Reference proteome</keyword>
<dbReference type="EMBL" id="BLLK01000074">
    <property type="protein sequence ID" value="GFH61653.1"/>
    <property type="molecule type" value="Genomic_DNA"/>
</dbReference>
<dbReference type="InterPro" id="IPR053139">
    <property type="entry name" value="Surface_bspA-like"/>
</dbReference>
<dbReference type="SMART" id="SM00248">
    <property type="entry name" value="ANK"/>
    <property type="match status" value="2"/>
</dbReference>
<reference evidence="3 4" key="1">
    <citation type="journal article" date="2021" name="Sci. Rep.">
        <title>The genome of the diatom Chaetoceros tenuissimus carries an ancient integrated fragment of an extant virus.</title>
        <authorList>
            <person name="Hongo Y."/>
            <person name="Kimura K."/>
            <person name="Takaki Y."/>
            <person name="Yoshida Y."/>
            <person name="Baba S."/>
            <person name="Kobayashi G."/>
            <person name="Nagasaki K."/>
            <person name="Hano T."/>
            <person name="Tomaru Y."/>
        </authorList>
    </citation>
    <scope>NUCLEOTIDE SEQUENCE [LARGE SCALE GENOMIC DNA]</scope>
    <source>
        <strain evidence="3 4">NIES-3715</strain>
    </source>
</reference>
<comment type="caution">
    <text evidence="3">The sequence shown here is derived from an EMBL/GenBank/DDBJ whole genome shotgun (WGS) entry which is preliminary data.</text>
</comment>
<feature type="domain" description="TIR" evidence="2">
    <location>
        <begin position="1363"/>
        <end position="1461"/>
    </location>
</feature>
<dbReference type="InterPro" id="IPR000157">
    <property type="entry name" value="TIR_dom"/>
</dbReference>
<dbReference type="Gene3D" id="3.80.10.10">
    <property type="entry name" value="Ribonuclease Inhibitor"/>
    <property type="match status" value="1"/>
</dbReference>
<dbReference type="GO" id="GO:0007165">
    <property type="term" value="P:signal transduction"/>
    <property type="evidence" value="ECO:0007669"/>
    <property type="project" value="InterPro"/>
</dbReference>
<dbReference type="InterPro" id="IPR036770">
    <property type="entry name" value="Ankyrin_rpt-contain_sf"/>
</dbReference>
<feature type="region of interest" description="Disordered" evidence="1">
    <location>
        <begin position="500"/>
        <end position="525"/>
    </location>
</feature>
<dbReference type="PANTHER" id="PTHR45661">
    <property type="entry name" value="SURFACE ANTIGEN"/>
    <property type="match status" value="1"/>
</dbReference>
<name>A0AAD3HG05_9STRA</name>
<dbReference type="InterPro" id="IPR027417">
    <property type="entry name" value="P-loop_NTPase"/>
</dbReference>
<dbReference type="SUPFAM" id="SSF52540">
    <property type="entry name" value="P-loop containing nucleoside triphosphate hydrolases"/>
    <property type="match status" value="1"/>
</dbReference>
<dbReference type="InterPro" id="IPR032675">
    <property type="entry name" value="LRR_dom_sf"/>
</dbReference>